<evidence type="ECO:0000313" key="2">
    <source>
        <dbReference type="Proteomes" id="UP000219922"/>
    </source>
</evidence>
<feature type="non-terminal residue" evidence="1">
    <location>
        <position position="66"/>
    </location>
</feature>
<dbReference type="AlphaFoldDB" id="A0A9X6XXS6"/>
<comment type="caution">
    <text evidence="1">The sequence shown here is derived from an EMBL/GenBank/DDBJ whole genome shotgun (WGS) entry which is preliminary data.</text>
</comment>
<dbReference type="Proteomes" id="UP000219922">
    <property type="component" value="Unassembled WGS sequence"/>
</dbReference>
<sequence>MEQFICQVCEERYTLQKITNMNGQPLHICAHCLRVKLESGELKLKGKEKVEFLEKISLSIKQESPN</sequence>
<protein>
    <submittedName>
        <fullName evidence="1">Uncharacterized protein</fullName>
    </submittedName>
</protein>
<dbReference type="EMBL" id="NVMX01000036">
    <property type="protein sequence ID" value="PDZ96606.1"/>
    <property type="molecule type" value="Genomic_DNA"/>
</dbReference>
<accession>A0A9X6XXS6</accession>
<dbReference type="RefSeq" id="WP_141462787.1">
    <property type="nucleotide sequence ID" value="NZ_NVMX01000036.1"/>
</dbReference>
<evidence type="ECO:0000313" key="1">
    <source>
        <dbReference type="EMBL" id="PDZ96606.1"/>
    </source>
</evidence>
<gene>
    <name evidence="1" type="ORF">CON36_22055</name>
</gene>
<organism evidence="1 2">
    <name type="scientific">Bacillus cereus</name>
    <dbReference type="NCBI Taxonomy" id="1396"/>
    <lineage>
        <taxon>Bacteria</taxon>
        <taxon>Bacillati</taxon>
        <taxon>Bacillota</taxon>
        <taxon>Bacilli</taxon>
        <taxon>Bacillales</taxon>
        <taxon>Bacillaceae</taxon>
        <taxon>Bacillus</taxon>
        <taxon>Bacillus cereus group</taxon>
    </lineage>
</organism>
<reference evidence="1 2" key="1">
    <citation type="submission" date="2017-09" db="EMBL/GenBank/DDBJ databases">
        <title>Large-scale bioinformatics analysis of Bacillus genomes uncovers conserved roles of natural products in bacterial physiology.</title>
        <authorList>
            <consortium name="Agbiome Team Llc"/>
            <person name="Bleich R.M."/>
            <person name="Grubbs K.J."/>
            <person name="Santa Maria K.C."/>
            <person name="Allen S.E."/>
            <person name="Farag S."/>
            <person name="Shank E.A."/>
            <person name="Bowers A."/>
        </authorList>
    </citation>
    <scope>NUCLEOTIDE SEQUENCE [LARGE SCALE GENOMIC DNA]</scope>
    <source>
        <strain evidence="1 2">AFS092789</strain>
    </source>
</reference>
<proteinExistence type="predicted"/>
<name>A0A9X6XXS6_BACCE</name>